<feature type="region of interest" description="Disordered" evidence="3">
    <location>
        <begin position="212"/>
        <end position="299"/>
    </location>
</feature>
<dbReference type="AlphaFoldDB" id="U5EYQ0"/>
<dbReference type="EMBL" id="GANO01001883">
    <property type="protein sequence ID" value="JAB57988.1"/>
    <property type="molecule type" value="mRNA"/>
</dbReference>
<proteinExistence type="evidence at transcript level"/>
<dbReference type="GO" id="GO:0000932">
    <property type="term" value="C:P-body"/>
    <property type="evidence" value="ECO:0007669"/>
    <property type="project" value="UniProtKB-SubCell"/>
</dbReference>
<dbReference type="PANTHER" id="PTHR21551">
    <property type="entry name" value="TOPOISOMERASE II-ASSOCIATED PROTEIN PAT1"/>
    <property type="match status" value="1"/>
</dbReference>
<sequence length="841" mass="96748">MDSFFDFDTNLPDDDAGGGGGDEFDSEDEYDALNNETFGEDIRNDWDESMHENLVRLSTNESSNKNNVKSLNKLTVDDDSHSDLDINLSKFKIDDFDMPHDDNEGTLLDPSVWTSPLKSSSSSTAAITSIYHQPQNSKIAPNATTTTTAASVGNKPLPSLQLPNFPNLTGKICTLEDLEKDLIKQQQQKQEQQQSKQPNEKLLQSIIHQPPPHLQRNQMLPPPPLMNQQTRPPSVGFLPPFNNFPTPPHPFSGFPGQQNFNMLPGGSLMQHPPPNLMQQQPPPTQPTQTSTQQQQQQHIPPPTFFQQNQQQQFNQNLVQEIQQNHPMLIQNRQMYHQHHHNNNNNNNNNNKNYHHFNNNNNNFHHHHHNNHHNQQHRFNNGNLNLNTDPYANLMTNREKHWLINIQLTQLNSDTPYLNDFYYTVFKERQAQLKGIRESKAHKDNQLNHPFTQPKGHAQLLMSVSMAKNSGLFNNHNHNNRERKTSESANDQQQQQVGRTYTPLQFENSLGKLQCGSVTAPRKIIDMEIFTTDVISSSAVGGGTGGTVAVGNNNQINITTTELTSQRKSRQILLHIEILYKCVLKLEDLKNPVAIEAKILAKQKKDKERQLAIEENRLDLDQEGGDEDNDDEVEETYDELLEKLLSGIGPDKIHSVLSVRKGKVLLRRIFIILRENKIRWTIWASIFSTIPLLHKKDRDDNEGVLFQLYMEFERHIQYSEIRDILKLIKAINSEKTLNFLTTCKFLLSSIITIIFQMEIFYSKLTKSDKLNADDEQYWRQFISNLCKITDKFFNNGGQHIQQLPQHQIKIDQSNNIIKTIKQHFSRFPNIESEKFLNMIIEG</sequence>
<name>U5EYQ0_9DIPT</name>
<evidence type="ECO:0000256" key="1">
    <source>
        <dbReference type="ARBA" id="ARBA00004201"/>
    </source>
</evidence>
<protein>
    <submittedName>
        <fullName evidence="4">Uncharacterized protein</fullName>
    </submittedName>
</protein>
<feature type="region of interest" description="Disordered" evidence="3">
    <location>
        <begin position="469"/>
        <end position="496"/>
    </location>
</feature>
<reference evidence="4" key="1">
    <citation type="journal article" date="2014" name="Insect Biochem. Mol. Biol.">
        <title>An insight into the sialome of the frog biting fly, Corethrella appendiculata.</title>
        <authorList>
            <person name="Ribeiro J.M.C."/>
            <person name="Chagas A.C."/>
            <person name="Pham V.M."/>
            <person name="Lounibos L.P."/>
            <person name="Calvo E."/>
        </authorList>
    </citation>
    <scope>NUCLEOTIDE SEQUENCE</scope>
    <source>
        <tissue evidence="4">Salivary glands</tissue>
    </source>
</reference>
<dbReference type="PANTHER" id="PTHR21551:SF0">
    <property type="entry name" value="PROTEIN ASSOCIATED WITH TOPO II RELATED-1, ISOFORM A"/>
    <property type="match status" value="1"/>
</dbReference>
<evidence type="ECO:0000256" key="3">
    <source>
        <dbReference type="SAM" id="MobiDB-lite"/>
    </source>
</evidence>
<keyword evidence="2" id="KW-0963">Cytoplasm</keyword>
<feature type="compositionally biased region" description="Polar residues" evidence="3">
    <location>
        <begin position="486"/>
        <end position="496"/>
    </location>
</feature>
<feature type="compositionally biased region" description="Pro residues" evidence="3">
    <location>
        <begin position="271"/>
        <end position="285"/>
    </location>
</feature>
<evidence type="ECO:0000256" key="2">
    <source>
        <dbReference type="ARBA" id="ARBA00022490"/>
    </source>
</evidence>
<dbReference type="GO" id="GO:0000290">
    <property type="term" value="P:deadenylation-dependent decapping of nuclear-transcribed mRNA"/>
    <property type="evidence" value="ECO:0007669"/>
    <property type="project" value="InterPro"/>
</dbReference>
<evidence type="ECO:0000313" key="4">
    <source>
        <dbReference type="EMBL" id="JAB57988.1"/>
    </source>
</evidence>
<comment type="subcellular location">
    <subcellularLocation>
        <location evidence="1">Cytoplasm</location>
        <location evidence="1">P-body</location>
    </subcellularLocation>
</comment>
<dbReference type="GO" id="GO:0003723">
    <property type="term" value="F:RNA binding"/>
    <property type="evidence" value="ECO:0007669"/>
    <property type="project" value="TreeGrafter"/>
</dbReference>
<feature type="compositionally biased region" description="Acidic residues" evidence="3">
    <location>
        <begin position="11"/>
        <end position="31"/>
    </location>
</feature>
<dbReference type="GO" id="GO:0033962">
    <property type="term" value="P:P-body assembly"/>
    <property type="evidence" value="ECO:0007669"/>
    <property type="project" value="TreeGrafter"/>
</dbReference>
<organism evidence="4">
    <name type="scientific">Corethrella appendiculata</name>
    <dbReference type="NCBI Taxonomy" id="1370023"/>
    <lineage>
        <taxon>Eukaryota</taxon>
        <taxon>Metazoa</taxon>
        <taxon>Ecdysozoa</taxon>
        <taxon>Arthropoda</taxon>
        <taxon>Hexapoda</taxon>
        <taxon>Insecta</taxon>
        <taxon>Pterygota</taxon>
        <taxon>Neoptera</taxon>
        <taxon>Endopterygota</taxon>
        <taxon>Diptera</taxon>
        <taxon>Nematocera</taxon>
        <taxon>Culicoidea</taxon>
        <taxon>Chaoboridae</taxon>
        <taxon>Corethrella</taxon>
    </lineage>
</organism>
<feature type="region of interest" description="Disordered" evidence="3">
    <location>
        <begin position="1"/>
        <end position="44"/>
    </location>
</feature>
<feature type="compositionally biased region" description="Low complexity" evidence="3">
    <location>
        <begin position="286"/>
        <end position="299"/>
    </location>
</feature>
<accession>U5EYQ0</accession>
<dbReference type="InterPro" id="IPR039900">
    <property type="entry name" value="Pat1-like"/>
</dbReference>